<feature type="compositionally biased region" description="Acidic residues" evidence="2">
    <location>
        <begin position="229"/>
        <end position="251"/>
    </location>
</feature>
<reference evidence="5" key="1">
    <citation type="journal article" date="2021" name="PeerJ">
        <title>Extensive microbial diversity within the chicken gut microbiome revealed by metagenomics and culture.</title>
        <authorList>
            <person name="Gilroy R."/>
            <person name="Ravi A."/>
            <person name="Getino M."/>
            <person name="Pursley I."/>
            <person name="Horton D.L."/>
            <person name="Alikhan N.F."/>
            <person name="Baker D."/>
            <person name="Gharbi K."/>
            <person name="Hall N."/>
            <person name="Watson M."/>
            <person name="Adriaenssens E.M."/>
            <person name="Foster-Nyarko E."/>
            <person name="Jarju S."/>
            <person name="Secka A."/>
            <person name="Antonio M."/>
            <person name="Oren A."/>
            <person name="Chaudhuri R.R."/>
            <person name="La Ragione R."/>
            <person name="Hildebrand F."/>
            <person name="Pallen M.J."/>
        </authorList>
    </citation>
    <scope>NUCLEOTIDE SEQUENCE</scope>
    <source>
        <strain evidence="5">CHK169-4300</strain>
    </source>
</reference>
<comment type="caution">
    <text evidence="5">The sequence shown here is derived from an EMBL/GenBank/DDBJ whole genome shotgun (WGS) entry which is preliminary data.</text>
</comment>
<proteinExistence type="predicted"/>
<sequence length="625" mass="70596">MSKKLYLSLTLSSSLILTACGSRVSVKDVEESADELNTSLENIVEANHQLNESELAMDNHFSTVLAEDKELTTLQDESASVMENVSEREMTVENINEYVETINDQANTLQNYEGTDLPEETIQQISDSLLDFTQQIEAYQERYIQSLAVQKDYLQDIASKEATYEEFIDGIDAVNEDYQSLQEETYALDEHFSKVAEQIDELNTLVAEESSEVDSSSKAATANEKNSEENEDDDAKTEETEAEADEEVEPETDFLVLNYDRLLTIPNHFPQKFVYDSGVDIPYPEDGVKGIYVTAHSASGSRMEYLTDLINNTDLNTMVIDIKDDYGNVTLNLNSDNELINEMTVDMIDAEELMNVLEENNIYPIARIVVFKDTLLAKQKPEWSFTRSDGNLWSNNKGDSFVNPYLTEVWDYNLEIATQAAKLGFKEIQFDYVRFPEGFEKYDKELDYGHGHYGDDDVDVINMKFRNQAVTDFVSYAREQLQPFGVDVSVDIFGYAAVVRETEGIGQSFPGIAKEVDVISSMIYPSHWGLGNLDIAIPDLEPYNVVNNYMQIESEIFDELGDDAPSTRPWLQDFTASYLGAGNYKNYGAAEVTDQVRALADNGIHEFLLWNAGNTYSEGATYTFE</sequence>
<reference evidence="5" key="2">
    <citation type="submission" date="2021-04" db="EMBL/GenBank/DDBJ databases">
        <authorList>
            <person name="Gilroy R."/>
        </authorList>
    </citation>
    <scope>NUCLEOTIDE SEQUENCE</scope>
    <source>
        <strain evidence="5">CHK169-4300</strain>
    </source>
</reference>
<dbReference type="Pfam" id="PF10368">
    <property type="entry name" value="YkyA"/>
    <property type="match status" value="1"/>
</dbReference>
<dbReference type="InterPro" id="IPR019454">
    <property type="entry name" value="Lipoprot_YkyA-like"/>
</dbReference>
<feature type="coiled-coil region" evidence="1">
    <location>
        <begin position="122"/>
        <end position="184"/>
    </location>
</feature>
<feature type="chain" id="PRO_5038690974" evidence="3">
    <location>
        <begin position="20"/>
        <end position="625"/>
    </location>
</feature>
<protein>
    <submittedName>
        <fullName evidence="5">YkyA family protein</fullName>
    </submittedName>
</protein>
<evidence type="ECO:0000256" key="1">
    <source>
        <dbReference type="SAM" id="Coils"/>
    </source>
</evidence>
<dbReference type="Gene3D" id="1.20.120.570">
    <property type="entry name" value="YkyA-like"/>
    <property type="match status" value="1"/>
</dbReference>
<evidence type="ECO:0000256" key="2">
    <source>
        <dbReference type="SAM" id="MobiDB-lite"/>
    </source>
</evidence>
<dbReference type="Proteomes" id="UP000824106">
    <property type="component" value="Unassembled WGS sequence"/>
</dbReference>
<dbReference type="InterPro" id="IPR025275">
    <property type="entry name" value="DUF4015"/>
</dbReference>
<evidence type="ECO:0000259" key="4">
    <source>
        <dbReference type="Pfam" id="PF13200"/>
    </source>
</evidence>
<feature type="region of interest" description="Disordered" evidence="2">
    <location>
        <begin position="207"/>
        <end position="251"/>
    </location>
</feature>
<feature type="signal peptide" evidence="3">
    <location>
        <begin position="1"/>
        <end position="19"/>
    </location>
</feature>
<name>A0A9D2G2W1_9LACT</name>
<organism evidence="5 6">
    <name type="scientific">Candidatus Atopostipes pullistercoris</name>
    <dbReference type="NCBI Taxonomy" id="2838467"/>
    <lineage>
        <taxon>Bacteria</taxon>
        <taxon>Bacillati</taxon>
        <taxon>Bacillota</taxon>
        <taxon>Bacilli</taxon>
        <taxon>Lactobacillales</taxon>
        <taxon>Carnobacteriaceae</taxon>
        <taxon>Atopostipes</taxon>
    </lineage>
</organism>
<dbReference type="AlphaFoldDB" id="A0A9D2G2W1"/>
<evidence type="ECO:0000313" key="5">
    <source>
        <dbReference type="EMBL" id="HIZ71291.1"/>
    </source>
</evidence>
<accession>A0A9D2G2W1</accession>
<keyword evidence="1" id="KW-0175">Coiled coil</keyword>
<keyword evidence="3" id="KW-0732">Signal</keyword>
<dbReference type="Pfam" id="PF13200">
    <property type="entry name" value="DUF4015"/>
    <property type="match status" value="1"/>
</dbReference>
<evidence type="ECO:0000256" key="3">
    <source>
        <dbReference type="SAM" id="SignalP"/>
    </source>
</evidence>
<feature type="domain" description="DUF4015" evidence="4">
    <location>
        <begin position="290"/>
        <end position="616"/>
    </location>
</feature>
<gene>
    <name evidence="5" type="ORF">H9808_05935</name>
</gene>
<dbReference type="PROSITE" id="PS51257">
    <property type="entry name" value="PROKAR_LIPOPROTEIN"/>
    <property type="match status" value="1"/>
</dbReference>
<dbReference type="InterPro" id="IPR036785">
    <property type="entry name" value="YkyA-like_sf"/>
</dbReference>
<evidence type="ECO:0000313" key="6">
    <source>
        <dbReference type="Proteomes" id="UP000824106"/>
    </source>
</evidence>
<dbReference type="EMBL" id="DXAZ01000090">
    <property type="protein sequence ID" value="HIZ71291.1"/>
    <property type="molecule type" value="Genomic_DNA"/>
</dbReference>
<feature type="coiled-coil region" evidence="1">
    <location>
        <begin position="26"/>
        <end position="53"/>
    </location>
</feature>